<dbReference type="Proteomes" id="UP000054851">
    <property type="component" value="Unassembled WGS sequence"/>
</dbReference>
<proteinExistence type="predicted"/>
<accession>A0A158DW24</accession>
<reference evidence="1" key="1">
    <citation type="submission" date="2016-01" db="EMBL/GenBank/DDBJ databases">
        <authorList>
            <person name="Peeters C."/>
        </authorList>
    </citation>
    <scope>NUCLEOTIDE SEQUENCE</scope>
    <source>
        <strain evidence="1">LMG 29322</strain>
    </source>
</reference>
<dbReference type="AlphaFoldDB" id="A0A158DW24"/>
<evidence type="ECO:0000313" key="2">
    <source>
        <dbReference type="Proteomes" id="UP000054851"/>
    </source>
</evidence>
<gene>
    <name evidence="1" type="ORF">AWB79_07618</name>
</gene>
<dbReference type="EMBL" id="FCOA02000084">
    <property type="protein sequence ID" value="SAK98754.1"/>
    <property type="molecule type" value="Genomic_DNA"/>
</dbReference>
<evidence type="ECO:0000313" key="1">
    <source>
        <dbReference type="EMBL" id="SAK98754.1"/>
    </source>
</evidence>
<protein>
    <submittedName>
        <fullName evidence="1">Uncharacterized protein</fullName>
    </submittedName>
</protein>
<comment type="caution">
    <text evidence="1">The sequence shown here is derived from an EMBL/GenBank/DDBJ whole genome shotgun (WGS) entry which is preliminary data.</text>
</comment>
<organism evidence="1 2">
    <name type="scientific">Caballeronia hypogeia</name>
    <dbReference type="NCBI Taxonomy" id="1777140"/>
    <lineage>
        <taxon>Bacteria</taxon>
        <taxon>Pseudomonadati</taxon>
        <taxon>Pseudomonadota</taxon>
        <taxon>Betaproteobacteria</taxon>
        <taxon>Burkholderiales</taxon>
        <taxon>Burkholderiaceae</taxon>
        <taxon>Caballeronia</taxon>
    </lineage>
</organism>
<sequence>MPPPLAALLMRENATAPPIGPCWYWTAAVQVEPWYTLSGTPANEYEPLTVKPYIFGDV</sequence>
<keyword evidence="2" id="KW-1185">Reference proteome</keyword>
<name>A0A158DW24_9BURK</name>